<sequence length="188" mass="20000">MEKICEKNTPALQIAARSLIAAAGAAVMVLGLIIIGFGQYIYMKMALCCGPRDALLVGLSRRISRVPIGIVSVMIMAAVLVLGWALGGPVGIGTIIGTFCTGPIMQGVFHIMKFRPKEIEHQDMIMTAKAIGRAVGSGEVGGRYGLACRFRLKRTTPKKEKKLEPGGATPPKWCFRVILGGVRMACAG</sequence>
<dbReference type="PANTHER" id="PTHR40078:SF1">
    <property type="entry name" value="INTEGRAL MEMBRANE PROTEIN"/>
    <property type="match status" value="1"/>
</dbReference>
<feature type="transmembrane region" description="Helical" evidence="1">
    <location>
        <begin position="20"/>
        <end position="42"/>
    </location>
</feature>
<organism evidence="2 3">
    <name type="scientific">Candidatus Fimisoma avicola</name>
    <dbReference type="NCBI Taxonomy" id="2840826"/>
    <lineage>
        <taxon>Bacteria</taxon>
        <taxon>Bacillati</taxon>
        <taxon>Bacillota</taxon>
        <taxon>Clostridia</taxon>
        <taxon>Eubacteriales</taxon>
        <taxon>Candidatus Fimisoma</taxon>
    </lineage>
</organism>
<keyword evidence="1" id="KW-0472">Membrane</keyword>
<name>A0A9D1I7W8_9FIRM</name>
<keyword evidence="1" id="KW-0812">Transmembrane</keyword>
<keyword evidence="1" id="KW-1133">Transmembrane helix</keyword>
<evidence type="ECO:0000313" key="3">
    <source>
        <dbReference type="Proteomes" id="UP000824091"/>
    </source>
</evidence>
<dbReference type="Proteomes" id="UP000824091">
    <property type="component" value="Unassembled WGS sequence"/>
</dbReference>
<proteinExistence type="predicted"/>
<evidence type="ECO:0000256" key="1">
    <source>
        <dbReference type="SAM" id="Phobius"/>
    </source>
</evidence>
<dbReference type="AlphaFoldDB" id="A0A9D1I7W8"/>
<comment type="caution">
    <text evidence="2">The sequence shown here is derived from an EMBL/GenBank/DDBJ whole genome shotgun (WGS) entry which is preliminary data.</text>
</comment>
<dbReference type="Pfam" id="PF19700">
    <property type="entry name" value="DUF6198"/>
    <property type="match status" value="1"/>
</dbReference>
<reference evidence="2" key="2">
    <citation type="journal article" date="2021" name="PeerJ">
        <title>Extensive microbial diversity within the chicken gut microbiome revealed by metagenomics and culture.</title>
        <authorList>
            <person name="Gilroy R."/>
            <person name="Ravi A."/>
            <person name="Getino M."/>
            <person name="Pursley I."/>
            <person name="Horton D.L."/>
            <person name="Alikhan N.F."/>
            <person name="Baker D."/>
            <person name="Gharbi K."/>
            <person name="Hall N."/>
            <person name="Watson M."/>
            <person name="Adriaenssens E.M."/>
            <person name="Foster-Nyarko E."/>
            <person name="Jarju S."/>
            <person name="Secka A."/>
            <person name="Antonio M."/>
            <person name="Oren A."/>
            <person name="Chaudhuri R.R."/>
            <person name="La Ragione R."/>
            <person name="Hildebrand F."/>
            <person name="Pallen M.J."/>
        </authorList>
    </citation>
    <scope>NUCLEOTIDE SEQUENCE</scope>
    <source>
        <strain evidence="2">11300</strain>
    </source>
</reference>
<feature type="transmembrane region" description="Helical" evidence="1">
    <location>
        <begin position="92"/>
        <end position="112"/>
    </location>
</feature>
<dbReference type="InterPro" id="IPR038750">
    <property type="entry name" value="YczE/YyaS-like"/>
</dbReference>
<protein>
    <submittedName>
        <fullName evidence="2">Uncharacterized protein</fullName>
    </submittedName>
</protein>
<feature type="transmembrane region" description="Helical" evidence="1">
    <location>
        <begin position="63"/>
        <end position="86"/>
    </location>
</feature>
<evidence type="ECO:0000313" key="2">
    <source>
        <dbReference type="EMBL" id="HIU28575.1"/>
    </source>
</evidence>
<accession>A0A9D1I7W8</accession>
<dbReference type="PANTHER" id="PTHR40078">
    <property type="entry name" value="INTEGRAL MEMBRANE PROTEIN-RELATED"/>
    <property type="match status" value="1"/>
</dbReference>
<dbReference type="EMBL" id="DVMO01000147">
    <property type="protein sequence ID" value="HIU28575.1"/>
    <property type="molecule type" value="Genomic_DNA"/>
</dbReference>
<reference evidence="2" key="1">
    <citation type="submission" date="2020-10" db="EMBL/GenBank/DDBJ databases">
        <authorList>
            <person name="Gilroy R."/>
        </authorList>
    </citation>
    <scope>NUCLEOTIDE SEQUENCE</scope>
    <source>
        <strain evidence="2">11300</strain>
    </source>
</reference>
<gene>
    <name evidence="2" type="ORF">IAD16_09410</name>
</gene>